<dbReference type="Proteomes" id="UP001247805">
    <property type="component" value="Unassembled WGS sequence"/>
</dbReference>
<comment type="caution">
    <text evidence="1">The sequence shown here is derived from an EMBL/GenBank/DDBJ whole genome shotgun (WGS) entry which is preliminary data.</text>
</comment>
<evidence type="ECO:0008006" key="3">
    <source>
        <dbReference type="Google" id="ProtNLM"/>
    </source>
</evidence>
<reference evidence="1 2" key="1">
    <citation type="submission" date="2023-10" db="EMBL/GenBank/DDBJ databases">
        <title>Glaciecola aquimarina strain GGW-M5 nov., isolated from a coastal seawater.</title>
        <authorList>
            <person name="Bayburt H."/>
            <person name="Kim J.M."/>
            <person name="Choi B.J."/>
            <person name="Jeon C.O."/>
        </authorList>
    </citation>
    <scope>NUCLEOTIDE SEQUENCE [LARGE SCALE GENOMIC DNA]</scope>
    <source>
        <strain evidence="1 2">KCTC 32108</strain>
    </source>
</reference>
<accession>A0ABU3SY11</accession>
<sequence length="135" mass="14977">MDTEARERTSANLTLQWAQSDNVTHTFDFLYSELDRSAFGNGLQVPTQRDGFTDVIVSEYGTALAATKAASPIDGRFQVEGQKSEQIATGFNTLIYKDAWTFELDLAYSKADSVVHRGAYIPHIVNHTVDQSVMP</sequence>
<dbReference type="RefSeq" id="WP_316026458.1">
    <property type="nucleotide sequence ID" value="NZ_JAWDIO010000002.1"/>
</dbReference>
<evidence type="ECO:0000313" key="2">
    <source>
        <dbReference type="Proteomes" id="UP001247805"/>
    </source>
</evidence>
<proteinExistence type="predicted"/>
<evidence type="ECO:0000313" key="1">
    <source>
        <dbReference type="EMBL" id="MDU0354888.1"/>
    </source>
</evidence>
<protein>
    <recommendedName>
        <fullName evidence="3">TonB-dependent receptor-like beta-barrel domain-containing protein</fullName>
    </recommendedName>
</protein>
<name>A0ABU3SY11_9ALTE</name>
<keyword evidence="2" id="KW-1185">Reference proteome</keyword>
<dbReference type="EMBL" id="JAWDIO010000002">
    <property type="protein sequence ID" value="MDU0354888.1"/>
    <property type="molecule type" value="Genomic_DNA"/>
</dbReference>
<gene>
    <name evidence="1" type="ORF">RS130_14105</name>
</gene>
<dbReference type="SUPFAM" id="SSF56935">
    <property type="entry name" value="Porins"/>
    <property type="match status" value="1"/>
</dbReference>
<organism evidence="1 2">
    <name type="scientific">Paraglaciecola aquimarina</name>
    <dbReference type="NCBI Taxonomy" id="1235557"/>
    <lineage>
        <taxon>Bacteria</taxon>
        <taxon>Pseudomonadati</taxon>
        <taxon>Pseudomonadota</taxon>
        <taxon>Gammaproteobacteria</taxon>
        <taxon>Alteromonadales</taxon>
        <taxon>Alteromonadaceae</taxon>
        <taxon>Paraglaciecola</taxon>
    </lineage>
</organism>